<proteinExistence type="predicted"/>
<organism evidence="3 4">
    <name type="scientific">Polytolypa hystricis (strain UAMH7299)</name>
    <dbReference type="NCBI Taxonomy" id="1447883"/>
    <lineage>
        <taxon>Eukaryota</taxon>
        <taxon>Fungi</taxon>
        <taxon>Dikarya</taxon>
        <taxon>Ascomycota</taxon>
        <taxon>Pezizomycotina</taxon>
        <taxon>Eurotiomycetes</taxon>
        <taxon>Eurotiomycetidae</taxon>
        <taxon>Onygenales</taxon>
        <taxon>Onygenales incertae sedis</taxon>
        <taxon>Polytolypa</taxon>
    </lineage>
</organism>
<dbReference type="SMART" id="SM00220">
    <property type="entry name" value="S_TKc"/>
    <property type="match status" value="1"/>
</dbReference>
<evidence type="ECO:0000313" key="3">
    <source>
        <dbReference type="EMBL" id="PGG99689.1"/>
    </source>
</evidence>
<accession>A0A2B7WSX3</accession>
<dbReference type="STRING" id="1447883.A0A2B7WSX3"/>
<dbReference type="AlphaFoldDB" id="A0A2B7WSX3"/>
<feature type="region of interest" description="Disordered" evidence="1">
    <location>
        <begin position="1"/>
        <end position="55"/>
    </location>
</feature>
<reference evidence="3 4" key="1">
    <citation type="submission" date="2017-10" db="EMBL/GenBank/DDBJ databases">
        <title>Comparative genomics in systemic dimorphic fungi from Ajellomycetaceae.</title>
        <authorList>
            <person name="Munoz J.F."/>
            <person name="Mcewen J.G."/>
            <person name="Clay O.K."/>
            <person name="Cuomo C.A."/>
        </authorList>
    </citation>
    <scope>NUCLEOTIDE SEQUENCE [LARGE SCALE GENOMIC DNA]</scope>
    <source>
        <strain evidence="3 4">UAMH7299</strain>
    </source>
</reference>
<feature type="domain" description="Protein kinase" evidence="2">
    <location>
        <begin position="67"/>
        <end position="304"/>
    </location>
</feature>
<dbReference type="OrthoDB" id="4188688at2759"/>
<dbReference type="InterPro" id="IPR053235">
    <property type="entry name" value="Ser_Thr_kinase"/>
</dbReference>
<dbReference type="InterPro" id="IPR011009">
    <property type="entry name" value="Kinase-like_dom_sf"/>
</dbReference>
<dbReference type="GO" id="GO:0005524">
    <property type="term" value="F:ATP binding"/>
    <property type="evidence" value="ECO:0007669"/>
    <property type="project" value="InterPro"/>
</dbReference>
<protein>
    <recommendedName>
        <fullName evidence="2">Protein kinase domain-containing protein</fullName>
    </recommendedName>
</protein>
<sequence>MSSRRSDRPLTQFAMQDFLSRTKPPPDGSEQMGERRLAQPGQPGKRTLTRNPETHRKIMRGPVKDLVLGEASQSGGALGDTFIIRRESPWETFKKIYECELAGRFDVAIPHVRPERLVAIRTIRAENIDRMLHLYQRIQHPNILCPQECFLHEGSAFALHDDIPISLDHIIACEAYLDEVELATILVQILDGLLYLTDQRIEHRRLSSSNVLVTGRGEVKIAGLHECVELQADHTPRYSKPLEVITMELMQKYEKEDNRIGVDDVERWPCDSYAIGFLSSIETEASVRELREKLVSLELSNKAY</sequence>
<dbReference type="Proteomes" id="UP000224634">
    <property type="component" value="Unassembled WGS sequence"/>
</dbReference>
<dbReference type="InterPro" id="IPR000719">
    <property type="entry name" value="Prot_kinase_dom"/>
</dbReference>
<gene>
    <name evidence="3" type="ORF">AJ80_09303</name>
</gene>
<dbReference type="SUPFAM" id="SSF56112">
    <property type="entry name" value="Protein kinase-like (PK-like)"/>
    <property type="match status" value="1"/>
</dbReference>
<name>A0A2B7WSX3_POLH7</name>
<dbReference type="Pfam" id="PF00069">
    <property type="entry name" value="Pkinase"/>
    <property type="match status" value="1"/>
</dbReference>
<comment type="caution">
    <text evidence="3">The sequence shown here is derived from an EMBL/GenBank/DDBJ whole genome shotgun (WGS) entry which is preliminary data.</text>
</comment>
<dbReference type="PROSITE" id="PS50011">
    <property type="entry name" value="PROTEIN_KINASE_DOM"/>
    <property type="match status" value="1"/>
</dbReference>
<dbReference type="PANTHER" id="PTHR24361">
    <property type="entry name" value="MITOGEN-ACTIVATED KINASE KINASE KINASE"/>
    <property type="match status" value="1"/>
</dbReference>
<dbReference type="EMBL" id="PDNA01000266">
    <property type="protein sequence ID" value="PGG99689.1"/>
    <property type="molecule type" value="Genomic_DNA"/>
</dbReference>
<dbReference type="GO" id="GO:0004674">
    <property type="term" value="F:protein serine/threonine kinase activity"/>
    <property type="evidence" value="ECO:0007669"/>
    <property type="project" value="TreeGrafter"/>
</dbReference>
<evidence type="ECO:0000259" key="2">
    <source>
        <dbReference type="PROSITE" id="PS50011"/>
    </source>
</evidence>
<keyword evidence="4" id="KW-1185">Reference proteome</keyword>
<evidence type="ECO:0000313" key="4">
    <source>
        <dbReference type="Proteomes" id="UP000224634"/>
    </source>
</evidence>
<dbReference type="Gene3D" id="1.10.510.10">
    <property type="entry name" value="Transferase(Phosphotransferase) domain 1"/>
    <property type="match status" value="1"/>
</dbReference>
<evidence type="ECO:0000256" key="1">
    <source>
        <dbReference type="SAM" id="MobiDB-lite"/>
    </source>
</evidence>
<dbReference type="GO" id="GO:0005737">
    <property type="term" value="C:cytoplasm"/>
    <property type="evidence" value="ECO:0007669"/>
    <property type="project" value="TreeGrafter"/>
</dbReference>